<evidence type="ECO:0000256" key="6">
    <source>
        <dbReference type="ARBA" id="ARBA00016340"/>
    </source>
</evidence>
<dbReference type="PANTHER" id="PTHR11943:SF1">
    <property type="entry name" value="GALACTOSE-1-PHOSPHATE URIDYLYLTRANSFERASE"/>
    <property type="match status" value="1"/>
</dbReference>
<comment type="catalytic activity">
    <reaction evidence="1 14">
        <text>alpha-D-galactose 1-phosphate + UDP-alpha-D-glucose = alpha-D-glucose 1-phosphate + UDP-alpha-D-galactose</text>
        <dbReference type="Rhea" id="RHEA:13989"/>
        <dbReference type="ChEBI" id="CHEBI:58336"/>
        <dbReference type="ChEBI" id="CHEBI:58601"/>
        <dbReference type="ChEBI" id="CHEBI:58885"/>
        <dbReference type="ChEBI" id="CHEBI:66914"/>
        <dbReference type="EC" id="2.7.7.12"/>
    </reaction>
</comment>
<dbReference type="Proteomes" id="UP000651977">
    <property type="component" value="Unassembled WGS sequence"/>
</dbReference>
<dbReference type="NCBIfam" id="TIGR00209">
    <property type="entry name" value="galT_1"/>
    <property type="match status" value="1"/>
</dbReference>
<keyword evidence="10" id="KW-0862">Zinc</keyword>
<evidence type="ECO:0000256" key="8">
    <source>
        <dbReference type="ARBA" id="ARBA00022695"/>
    </source>
</evidence>
<dbReference type="InterPro" id="IPR036265">
    <property type="entry name" value="HIT-like_sf"/>
</dbReference>
<dbReference type="RefSeq" id="WP_055732127.1">
    <property type="nucleotide sequence ID" value="NZ_BMDY01000004.1"/>
</dbReference>
<keyword evidence="9 14" id="KW-0479">Metal-binding</keyword>
<dbReference type="InterPro" id="IPR019779">
    <property type="entry name" value="GalP_UDPtransf1_His-AS"/>
</dbReference>
<evidence type="ECO:0000259" key="15">
    <source>
        <dbReference type="Pfam" id="PF01087"/>
    </source>
</evidence>
<dbReference type="PROSITE" id="PS00117">
    <property type="entry name" value="GAL_P_UDP_TRANSF_I"/>
    <property type="match status" value="1"/>
</dbReference>
<keyword evidence="12 14" id="KW-0119">Carbohydrate metabolism</keyword>
<evidence type="ECO:0000256" key="2">
    <source>
        <dbReference type="ARBA" id="ARBA00001947"/>
    </source>
</evidence>
<keyword evidence="8 14" id="KW-0548">Nucleotidyltransferase</keyword>
<dbReference type="CDD" id="cd00608">
    <property type="entry name" value="GalT"/>
    <property type="match status" value="1"/>
</dbReference>
<comment type="pathway">
    <text evidence="3 14">Carbohydrate metabolism; galactose metabolism.</text>
</comment>
<dbReference type="PIRSF" id="PIRSF000808">
    <property type="entry name" value="GalT"/>
    <property type="match status" value="1"/>
</dbReference>
<evidence type="ECO:0000256" key="7">
    <source>
        <dbReference type="ARBA" id="ARBA00022679"/>
    </source>
</evidence>
<dbReference type="PANTHER" id="PTHR11943">
    <property type="entry name" value="GALACTOSE-1-PHOSPHATE URIDYLYLTRANSFERASE"/>
    <property type="match status" value="1"/>
</dbReference>
<feature type="domain" description="Galactose-1-phosphate uridyl transferase N-terminal" evidence="15">
    <location>
        <begin position="6"/>
        <end position="178"/>
    </location>
</feature>
<dbReference type="GO" id="GO:0016779">
    <property type="term" value="F:nucleotidyltransferase activity"/>
    <property type="evidence" value="ECO:0007669"/>
    <property type="project" value="UniProtKB-KW"/>
</dbReference>
<dbReference type="EC" id="2.7.7.12" evidence="5 13"/>
<gene>
    <name evidence="17" type="primary">galT</name>
    <name evidence="17" type="ORF">GCM10007414_10150</name>
</gene>
<evidence type="ECO:0000313" key="17">
    <source>
        <dbReference type="EMBL" id="GGA99065.1"/>
    </source>
</evidence>
<reference evidence="18" key="1">
    <citation type="journal article" date="2019" name="Int. J. Syst. Evol. Microbiol.">
        <title>The Global Catalogue of Microorganisms (GCM) 10K type strain sequencing project: providing services to taxonomists for standard genome sequencing and annotation.</title>
        <authorList>
            <consortium name="The Broad Institute Genomics Platform"/>
            <consortium name="The Broad Institute Genome Sequencing Center for Infectious Disease"/>
            <person name="Wu L."/>
            <person name="Ma J."/>
        </authorList>
    </citation>
    <scope>NUCLEOTIDE SEQUENCE [LARGE SCALE GENOMIC DNA]</scope>
    <source>
        <strain evidence="18">CGMCC 1.10131</strain>
    </source>
</reference>
<proteinExistence type="inferred from homology"/>
<keyword evidence="11 14" id="KW-0299">Galactose metabolism</keyword>
<dbReference type="NCBIfam" id="NF008724">
    <property type="entry name" value="PRK11720.1"/>
    <property type="match status" value="1"/>
</dbReference>
<evidence type="ECO:0000256" key="11">
    <source>
        <dbReference type="ARBA" id="ARBA00023144"/>
    </source>
</evidence>
<organism evidence="17 18">
    <name type="scientific">Agarivorans gilvus</name>
    <dbReference type="NCBI Taxonomy" id="680279"/>
    <lineage>
        <taxon>Bacteria</taxon>
        <taxon>Pseudomonadati</taxon>
        <taxon>Pseudomonadota</taxon>
        <taxon>Gammaproteobacteria</taxon>
        <taxon>Alteromonadales</taxon>
        <taxon>Alteromonadaceae</taxon>
        <taxon>Agarivorans</taxon>
    </lineage>
</organism>
<dbReference type="SUPFAM" id="SSF54197">
    <property type="entry name" value="HIT-like"/>
    <property type="match status" value="2"/>
</dbReference>
<keyword evidence="18" id="KW-1185">Reference proteome</keyword>
<dbReference type="EMBL" id="BMDY01000004">
    <property type="protein sequence ID" value="GGA99065.1"/>
    <property type="molecule type" value="Genomic_DNA"/>
</dbReference>
<dbReference type="InterPro" id="IPR005849">
    <property type="entry name" value="GalP_Utransf_N"/>
</dbReference>
<evidence type="ECO:0000259" key="16">
    <source>
        <dbReference type="Pfam" id="PF02744"/>
    </source>
</evidence>
<protein>
    <recommendedName>
        <fullName evidence="6 13">Galactose-1-phosphate uridylyltransferase</fullName>
        <ecNumber evidence="5 13">2.7.7.12</ecNumber>
    </recommendedName>
</protein>
<keyword evidence="7 14" id="KW-0808">Transferase</keyword>
<evidence type="ECO:0000256" key="14">
    <source>
        <dbReference type="RuleBase" id="RU000506"/>
    </source>
</evidence>
<evidence type="ECO:0000256" key="12">
    <source>
        <dbReference type="ARBA" id="ARBA00023277"/>
    </source>
</evidence>
<evidence type="ECO:0000256" key="1">
    <source>
        <dbReference type="ARBA" id="ARBA00001107"/>
    </source>
</evidence>
<evidence type="ECO:0000313" key="18">
    <source>
        <dbReference type="Proteomes" id="UP000651977"/>
    </source>
</evidence>
<dbReference type="Pfam" id="PF02744">
    <property type="entry name" value="GalP_UDP_tr_C"/>
    <property type="match status" value="1"/>
</dbReference>
<evidence type="ECO:0000256" key="4">
    <source>
        <dbReference type="ARBA" id="ARBA00010951"/>
    </source>
</evidence>
<accession>A0ABQ1I078</accession>
<dbReference type="InterPro" id="IPR005850">
    <property type="entry name" value="GalP_Utransf_C"/>
</dbReference>
<dbReference type="Pfam" id="PF01087">
    <property type="entry name" value="GalP_UDP_transf"/>
    <property type="match status" value="1"/>
</dbReference>
<evidence type="ECO:0000256" key="13">
    <source>
        <dbReference type="NCBIfam" id="TIGR00209"/>
    </source>
</evidence>
<comment type="cofactor">
    <cofactor evidence="2">
        <name>Zn(2+)</name>
        <dbReference type="ChEBI" id="CHEBI:29105"/>
    </cofactor>
</comment>
<sequence>MLNTVFDPTEHPHRRYNPLTGQWILVSPHRAKRPWSGQDEAPATEQLPSYDEKCFLCAGNTRISGDKNPDYQGTYVFTNDFAALMTDSPDVPKSDDPLFTSMEARGLSRVICFSPDHSKTLPELSLPAIRGVIDTWNEQIEELGKDYLWVQAFENKGETMGCSQPHPHGQIWANSFLPNEIERKDQHLRDYYQQHGSNLLVDYATKELAAKERVVVETEHWLAVVPYWAAWPFETMLLPKTHIRRLSELSDAQRDDLALAIKKLTSRYDNLFKCSFPYSMGWHYAPFFKEGDTSSEHWQLHALFYPPLLRSASVRKFMVGYEMLAESQRDLTAEQAAAKLRELSDVHYKEQTN</sequence>
<evidence type="ECO:0000256" key="9">
    <source>
        <dbReference type="ARBA" id="ARBA00022723"/>
    </source>
</evidence>
<feature type="domain" description="Galactose-1-phosphate uridyl transferase C-terminal" evidence="16">
    <location>
        <begin position="186"/>
        <end position="351"/>
    </location>
</feature>
<evidence type="ECO:0000256" key="5">
    <source>
        <dbReference type="ARBA" id="ARBA00012384"/>
    </source>
</evidence>
<dbReference type="Gene3D" id="3.30.428.10">
    <property type="entry name" value="HIT-like"/>
    <property type="match status" value="2"/>
</dbReference>
<evidence type="ECO:0000256" key="10">
    <source>
        <dbReference type="ARBA" id="ARBA00022833"/>
    </source>
</evidence>
<comment type="caution">
    <text evidence="17">The sequence shown here is derived from an EMBL/GenBank/DDBJ whole genome shotgun (WGS) entry which is preliminary data.</text>
</comment>
<name>A0ABQ1I078_9ALTE</name>
<comment type="similarity">
    <text evidence="4 14">Belongs to the galactose-1-phosphate uridylyltransferase type 1 family.</text>
</comment>
<dbReference type="InterPro" id="IPR001937">
    <property type="entry name" value="GalP_UDPtransf1"/>
</dbReference>
<evidence type="ECO:0000256" key="3">
    <source>
        <dbReference type="ARBA" id="ARBA00004947"/>
    </source>
</evidence>